<proteinExistence type="predicted"/>
<dbReference type="EMBL" id="JAJJMB010008487">
    <property type="protein sequence ID" value="KAI3923369.1"/>
    <property type="molecule type" value="Genomic_DNA"/>
</dbReference>
<reference evidence="2" key="1">
    <citation type="submission" date="2022-04" db="EMBL/GenBank/DDBJ databases">
        <title>A functionally conserved STORR gene fusion in Papaver species that diverged 16.8 million years ago.</title>
        <authorList>
            <person name="Catania T."/>
        </authorList>
    </citation>
    <scope>NUCLEOTIDE SEQUENCE</scope>
    <source>
        <strain evidence="2">S-188037</strain>
    </source>
</reference>
<organism evidence="2 3">
    <name type="scientific">Papaver atlanticum</name>
    <dbReference type="NCBI Taxonomy" id="357466"/>
    <lineage>
        <taxon>Eukaryota</taxon>
        <taxon>Viridiplantae</taxon>
        <taxon>Streptophyta</taxon>
        <taxon>Embryophyta</taxon>
        <taxon>Tracheophyta</taxon>
        <taxon>Spermatophyta</taxon>
        <taxon>Magnoliopsida</taxon>
        <taxon>Ranunculales</taxon>
        <taxon>Papaveraceae</taxon>
        <taxon>Papaveroideae</taxon>
        <taxon>Papaver</taxon>
    </lineage>
</organism>
<dbReference type="InterPro" id="IPR023298">
    <property type="entry name" value="ATPase_P-typ_TM_dom_sf"/>
</dbReference>
<evidence type="ECO:0000313" key="3">
    <source>
        <dbReference type="Proteomes" id="UP001202328"/>
    </source>
</evidence>
<dbReference type="AlphaFoldDB" id="A0AAD4STU1"/>
<keyword evidence="1" id="KW-0812">Transmembrane</keyword>
<feature type="transmembrane region" description="Helical" evidence="1">
    <location>
        <begin position="71"/>
        <end position="93"/>
    </location>
</feature>
<protein>
    <submittedName>
        <fullName evidence="2">Uncharacterized protein</fullName>
    </submittedName>
</protein>
<feature type="non-terminal residue" evidence="2">
    <location>
        <position position="1"/>
    </location>
</feature>
<comment type="caution">
    <text evidence="2">The sequence shown here is derived from an EMBL/GenBank/DDBJ whole genome shotgun (WGS) entry which is preliminary data.</text>
</comment>
<sequence>MQALALQLVKWTNSFNLGKFDLYRETVPSLKGTSQDNLGKHASAIYLQVSTIIQALIFVTRSRSWSFIECLGIFLVAAFFGAQLVATLIAVYADWSFAVFQGIGWGWVGVVWLYNIVTYIPIDFIKFLNRYTLSGRAWDRLGLCELLRSADEEMSADLKVLMMGKEVRKKIDLRFFN</sequence>
<accession>A0AAD4STU1</accession>
<dbReference type="Proteomes" id="UP001202328">
    <property type="component" value="Unassembled WGS sequence"/>
</dbReference>
<dbReference type="PANTHER" id="PTHR42861">
    <property type="entry name" value="CALCIUM-TRANSPORTING ATPASE"/>
    <property type="match status" value="1"/>
</dbReference>
<feature type="transmembrane region" description="Helical" evidence="1">
    <location>
        <begin position="99"/>
        <end position="120"/>
    </location>
</feature>
<keyword evidence="3" id="KW-1185">Reference proteome</keyword>
<evidence type="ECO:0000256" key="1">
    <source>
        <dbReference type="SAM" id="Phobius"/>
    </source>
</evidence>
<dbReference type="Gene3D" id="1.20.1110.10">
    <property type="entry name" value="Calcium-transporting ATPase, transmembrane domain"/>
    <property type="match status" value="1"/>
</dbReference>
<evidence type="ECO:0000313" key="2">
    <source>
        <dbReference type="EMBL" id="KAI3923369.1"/>
    </source>
</evidence>
<dbReference type="SUPFAM" id="SSF81665">
    <property type="entry name" value="Calcium ATPase, transmembrane domain M"/>
    <property type="match status" value="1"/>
</dbReference>
<gene>
    <name evidence="2" type="ORF">MKW98_026962</name>
</gene>
<name>A0AAD4STU1_9MAGN</name>
<keyword evidence="1" id="KW-1133">Transmembrane helix</keyword>
<keyword evidence="1" id="KW-0472">Membrane</keyword>